<gene>
    <name evidence="2" type="ORF">AFE02nite_11230</name>
</gene>
<name>A0A511YW34_9CELL</name>
<keyword evidence="3" id="KW-1185">Reference proteome</keyword>
<feature type="region of interest" description="Disordered" evidence="1">
    <location>
        <begin position="195"/>
        <end position="239"/>
    </location>
</feature>
<evidence type="ECO:0000313" key="3">
    <source>
        <dbReference type="Proteomes" id="UP000321484"/>
    </source>
</evidence>
<proteinExistence type="predicted"/>
<dbReference type="AlphaFoldDB" id="A0A511YW34"/>
<evidence type="ECO:0000313" key="2">
    <source>
        <dbReference type="EMBL" id="GEN79389.1"/>
    </source>
</evidence>
<reference evidence="2 3" key="1">
    <citation type="submission" date="2019-07" db="EMBL/GenBank/DDBJ databases">
        <title>Whole genome shotgun sequence of Actinotalea fermentans NBRC 105374.</title>
        <authorList>
            <person name="Hosoyama A."/>
            <person name="Uohara A."/>
            <person name="Ohji S."/>
            <person name="Ichikawa N."/>
        </authorList>
    </citation>
    <scope>NUCLEOTIDE SEQUENCE [LARGE SCALE GENOMIC DNA]</scope>
    <source>
        <strain evidence="2 3">NBRC 105374</strain>
    </source>
</reference>
<sequence length="239" mass="24983">MTSSASRSTTSCAPRERQVRPGGAAHGRHLRPEGHGELDRRAAHRPRGAVDAHGVTRADVAAVAQERQGGQAALDQRDGLRVGHRGGYGDHAGHRHPCELGVAALGDAGRADHPVPHGDAVDPRVEGHHLAGELGARDRGAGPAQPGGEPGDGWIRRTQRGVGPRDRHCPDAQEDLAGPRRGHEHLLDAEHLRRAVAPAGDGTHRRRQGGFRTVGGPRTGDGRLGRAGLVRGHVGSSAG</sequence>
<comment type="caution">
    <text evidence="2">The sequence shown here is derived from an EMBL/GenBank/DDBJ whole genome shotgun (WGS) entry which is preliminary data.</text>
</comment>
<organism evidence="2 3">
    <name type="scientific">Actinotalea fermentans</name>
    <dbReference type="NCBI Taxonomy" id="43671"/>
    <lineage>
        <taxon>Bacteria</taxon>
        <taxon>Bacillati</taxon>
        <taxon>Actinomycetota</taxon>
        <taxon>Actinomycetes</taxon>
        <taxon>Micrococcales</taxon>
        <taxon>Cellulomonadaceae</taxon>
        <taxon>Actinotalea</taxon>
    </lineage>
</organism>
<dbReference type="Proteomes" id="UP000321484">
    <property type="component" value="Unassembled WGS sequence"/>
</dbReference>
<protein>
    <submittedName>
        <fullName evidence="2">Uncharacterized protein</fullName>
    </submittedName>
</protein>
<evidence type="ECO:0000256" key="1">
    <source>
        <dbReference type="SAM" id="MobiDB-lite"/>
    </source>
</evidence>
<dbReference type="EMBL" id="BJYK01000001">
    <property type="protein sequence ID" value="GEN79389.1"/>
    <property type="molecule type" value="Genomic_DNA"/>
</dbReference>
<feature type="region of interest" description="Disordered" evidence="1">
    <location>
        <begin position="66"/>
        <end position="94"/>
    </location>
</feature>
<feature type="region of interest" description="Disordered" evidence="1">
    <location>
        <begin position="1"/>
        <end position="54"/>
    </location>
</feature>
<feature type="region of interest" description="Disordered" evidence="1">
    <location>
        <begin position="134"/>
        <end position="180"/>
    </location>
</feature>
<feature type="compositionally biased region" description="Basic and acidic residues" evidence="1">
    <location>
        <begin position="75"/>
        <end position="94"/>
    </location>
</feature>
<feature type="compositionally biased region" description="Basic and acidic residues" evidence="1">
    <location>
        <begin position="30"/>
        <end position="41"/>
    </location>
</feature>
<accession>A0A511YW34</accession>
<feature type="compositionally biased region" description="Low complexity" evidence="1">
    <location>
        <begin position="1"/>
        <end position="11"/>
    </location>
</feature>